<comment type="caution">
    <text evidence="1">The sequence shown here is derived from an EMBL/GenBank/DDBJ whole genome shotgun (WGS) entry which is preliminary data.</text>
</comment>
<reference evidence="1 2" key="1">
    <citation type="submission" date="2021-03" db="EMBL/GenBank/DDBJ databases">
        <title>Actinoplanes flavus sp. nov., a novel actinomycete isolated from Coconut Palm rhizosphere soil.</title>
        <authorList>
            <person name="Luo X."/>
        </authorList>
    </citation>
    <scope>NUCLEOTIDE SEQUENCE [LARGE SCALE GENOMIC DNA]</scope>
    <source>
        <strain evidence="1 2">NEAU-H7</strain>
    </source>
</reference>
<keyword evidence="2" id="KW-1185">Reference proteome</keyword>
<gene>
    <name evidence="1" type="ORF">J5X75_03890</name>
</gene>
<evidence type="ECO:0000313" key="2">
    <source>
        <dbReference type="Proteomes" id="UP000679690"/>
    </source>
</evidence>
<proteinExistence type="predicted"/>
<dbReference type="RefSeq" id="WP_208465878.1">
    <property type="nucleotide sequence ID" value="NZ_JAGFNS010000002.1"/>
</dbReference>
<accession>A0ABS3UD12</accession>
<name>A0ABS3UD12_9ACTN</name>
<organism evidence="1 2">
    <name type="scientific">Actinoplanes flavus</name>
    <dbReference type="NCBI Taxonomy" id="2820290"/>
    <lineage>
        <taxon>Bacteria</taxon>
        <taxon>Bacillati</taxon>
        <taxon>Actinomycetota</taxon>
        <taxon>Actinomycetes</taxon>
        <taxon>Micromonosporales</taxon>
        <taxon>Micromonosporaceae</taxon>
        <taxon>Actinoplanes</taxon>
    </lineage>
</organism>
<dbReference type="Proteomes" id="UP000679690">
    <property type="component" value="Unassembled WGS sequence"/>
</dbReference>
<dbReference type="EMBL" id="JAGFNS010000002">
    <property type="protein sequence ID" value="MBO3736660.1"/>
    <property type="molecule type" value="Genomic_DNA"/>
</dbReference>
<evidence type="ECO:0000313" key="1">
    <source>
        <dbReference type="EMBL" id="MBO3736660.1"/>
    </source>
</evidence>
<protein>
    <submittedName>
        <fullName evidence="1">Uncharacterized protein</fullName>
    </submittedName>
</protein>
<sequence length="52" mass="5835">MLRTNVHFATVVPYLLGYRPDNGSIVVLAFTDNRAVFANRTKLPDPDLTSTR</sequence>